<dbReference type="Proteomes" id="UP000016183">
    <property type="component" value="Unassembled WGS sequence"/>
</dbReference>
<reference evidence="1 2" key="1">
    <citation type="submission" date="2012-01" db="EMBL/GenBank/DDBJ databases">
        <title>The Genome Sequence of Treponema denticola SP33.</title>
        <authorList>
            <consortium name="The Broad Institute Genome Sequencing Platform"/>
            <person name="Earl A."/>
            <person name="Ward D."/>
            <person name="Feldgarden M."/>
            <person name="Gevers D."/>
            <person name="Blanton J.M."/>
            <person name="Fenno C.J."/>
            <person name="Baranova O.V."/>
            <person name="Mathney J."/>
            <person name="Dewhirst F.E."/>
            <person name="Izard J."/>
            <person name="Young S.K."/>
            <person name="Zeng Q."/>
            <person name="Gargeya S."/>
            <person name="Fitzgerald M."/>
            <person name="Haas B."/>
            <person name="Abouelleil A."/>
            <person name="Alvarado L."/>
            <person name="Arachchi H.M."/>
            <person name="Berlin A."/>
            <person name="Chapman S.B."/>
            <person name="Gearin G."/>
            <person name="Goldberg J."/>
            <person name="Griggs A."/>
            <person name="Gujja S."/>
            <person name="Hansen M."/>
            <person name="Heiman D."/>
            <person name="Howarth C."/>
            <person name="Larimer J."/>
            <person name="Lui A."/>
            <person name="MacDonald P.J.P."/>
            <person name="McCowen C."/>
            <person name="Montmayeur A."/>
            <person name="Murphy C."/>
            <person name="Neiman D."/>
            <person name="Pearson M."/>
            <person name="Priest M."/>
            <person name="Roberts A."/>
            <person name="Saif S."/>
            <person name="Shea T."/>
            <person name="Sisk P."/>
            <person name="Stolte C."/>
            <person name="Sykes S."/>
            <person name="Wortman J."/>
            <person name="Nusbaum C."/>
            <person name="Birren B."/>
        </authorList>
    </citation>
    <scope>NUCLEOTIDE SEQUENCE [LARGE SCALE GENOMIC DNA]</scope>
    <source>
        <strain evidence="1 2">SP33</strain>
    </source>
</reference>
<proteinExistence type="predicted"/>
<name>M2B0H6_TREDN</name>
<sequence length="159" mass="18411">MIDTILKQNSKGMYKDIREVGCFFVSCLTIAQMKEGKTLTVEQYNSLWDEAHKAGYMYERRVLVSDKIINLAFKSLGSSKKAFEVGTDQADFYDWVKSHPDYKKVDACIEKIEQEEGAAYPYHFRVVNKEGELLFDPYSPQVKKGGSERIIWYRIIDKA</sequence>
<dbReference type="PATRIC" id="fig|999437.3.peg.1760"/>
<comment type="caution">
    <text evidence="1">The sequence shown here is derived from an EMBL/GenBank/DDBJ whole genome shotgun (WGS) entry which is preliminary data.</text>
</comment>
<evidence type="ECO:0008006" key="3">
    <source>
        <dbReference type="Google" id="ProtNLM"/>
    </source>
</evidence>
<dbReference type="HOGENOM" id="CLU_1659951_0_0_12"/>
<organism evidence="1 2">
    <name type="scientific">Treponema denticola SP33</name>
    <dbReference type="NCBI Taxonomy" id="999437"/>
    <lineage>
        <taxon>Bacteria</taxon>
        <taxon>Pseudomonadati</taxon>
        <taxon>Spirochaetota</taxon>
        <taxon>Spirochaetia</taxon>
        <taxon>Spirochaetales</taxon>
        <taxon>Treponemataceae</taxon>
        <taxon>Treponema</taxon>
    </lineage>
</organism>
<evidence type="ECO:0000313" key="2">
    <source>
        <dbReference type="Proteomes" id="UP000016183"/>
    </source>
</evidence>
<protein>
    <recommendedName>
        <fullName evidence="3">Peptidase C39-like domain-containing protein</fullName>
    </recommendedName>
</protein>
<gene>
    <name evidence="1" type="ORF">HMPREF9733_01708</name>
</gene>
<dbReference type="AlphaFoldDB" id="M2B0H6"/>
<evidence type="ECO:0000313" key="1">
    <source>
        <dbReference type="EMBL" id="EMB22885.1"/>
    </source>
</evidence>
<accession>M2B0H6</accession>
<dbReference type="EMBL" id="AGDZ01000026">
    <property type="protein sequence ID" value="EMB22885.1"/>
    <property type="molecule type" value="Genomic_DNA"/>
</dbReference>
<dbReference type="RefSeq" id="WP_010696323.1">
    <property type="nucleotide sequence ID" value="NZ_KB442454.1"/>
</dbReference>